<dbReference type="AlphaFoldDB" id="A0A8S9HM58"/>
<evidence type="ECO:0000313" key="3">
    <source>
        <dbReference type="Proteomes" id="UP000712281"/>
    </source>
</evidence>
<name>A0A8S9HM58_BRACR</name>
<protein>
    <submittedName>
        <fullName evidence="2">Uncharacterized protein</fullName>
    </submittedName>
</protein>
<keyword evidence="1" id="KW-0812">Transmembrane</keyword>
<keyword evidence="1" id="KW-0472">Membrane</keyword>
<proteinExistence type="predicted"/>
<dbReference type="Proteomes" id="UP000712281">
    <property type="component" value="Unassembled WGS sequence"/>
</dbReference>
<organism evidence="2 3">
    <name type="scientific">Brassica cretica</name>
    <name type="common">Mustard</name>
    <dbReference type="NCBI Taxonomy" id="69181"/>
    <lineage>
        <taxon>Eukaryota</taxon>
        <taxon>Viridiplantae</taxon>
        <taxon>Streptophyta</taxon>
        <taxon>Embryophyta</taxon>
        <taxon>Tracheophyta</taxon>
        <taxon>Spermatophyta</taxon>
        <taxon>Magnoliopsida</taxon>
        <taxon>eudicotyledons</taxon>
        <taxon>Gunneridae</taxon>
        <taxon>Pentapetalae</taxon>
        <taxon>rosids</taxon>
        <taxon>malvids</taxon>
        <taxon>Brassicales</taxon>
        <taxon>Brassicaceae</taxon>
        <taxon>Brassiceae</taxon>
        <taxon>Brassica</taxon>
    </lineage>
</organism>
<gene>
    <name evidence="2" type="ORF">F2Q68_00015678</name>
</gene>
<accession>A0A8S9HM58</accession>
<reference evidence="2" key="1">
    <citation type="submission" date="2019-12" db="EMBL/GenBank/DDBJ databases">
        <title>Genome sequencing and annotation of Brassica cretica.</title>
        <authorList>
            <person name="Studholme D.J."/>
            <person name="Sarris P.F."/>
        </authorList>
    </citation>
    <scope>NUCLEOTIDE SEQUENCE</scope>
    <source>
        <strain evidence="2">PFS-001/15</strain>
        <tissue evidence="2">Leaf</tissue>
    </source>
</reference>
<keyword evidence="1" id="KW-1133">Transmembrane helix</keyword>
<comment type="caution">
    <text evidence="2">The sequence shown here is derived from an EMBL/GenBank/DDBJ whole genome shotgun (WGS) entry which is preliminary data.</text>
</comment>
<evidence type="ECO:0000256" key="1">
    <source>
        <dbReference type="SAM" id="Phobius"/>
    </source>
</evidence>
<sequence>MARRRFPLPPVPRCDEPEAYSSAFLKPQILVCGLEDDVAGASIIYQYPFHQAVRYNRRFGLAASRPCLAFQVLFFAAVWVMPLISEPPDMTSITRKELPEVSFLKQLVDLDLHCDAVLRFVTVVSVEVAPETRVQERVGCFHLLRPLDLLAHLPQNIDQLRR</sequence>
<feature type="transmembrane region" description="Helical" evidence="1">
    <location>
        <begin position="67"/>
        <end position="85"/>
    </location>
</feature>
<dbReference type="EMBL" id="QGKW02001940">
    <property type="protein sequence ID" value="KAF2557526.1"/>
    <property type="molecule type" value="Genomic_DNA"/>
</dbReference>
<evidence type="ECO:0000313" key="2">
    <source>
        <dbReference type="EMBL" id="KAF2557526.1"/>
    </source>
</evidence>